<dbReference type="PANTHER" id="PTHR21716:SF4">
    <property type="entry name" value="TRANSMEMBRANE PROTEIN 245"/>
    <property type="match status" value="1"/>
</dbReference>
<keyword evidence="5 6" id="KW-0472">Membrane</keyword>
<dbReference type="InterPro" id="IPR002549">
    <property type="entry name" value="AI-2E-like"/>
</dbReference>
<comment type="subcellular location">
    <subcellularLocation>
        <location evidence="1">Membrane</location>
        <topology evidence="1">Multi-pass membrane protein</topology>
    </subcellularLocation>
</comment>
<proteinExistence type="inferred from homology"/>
<feature type="transmembrane region" description="Helical" evidence="6">
    <location>
        <begin position="7"/>
        <end position="24"/>
    </location>
</feature>
<evidence type="ECO:0000256" key="2">
    <source>
        <dbReference type="ARBA" id="ARBA00009773"/>
    </source>
</evidence>
<dbReference type="Proteomes" id="UP000223606">
    <property type="component" value="Chromosome 1"/>
</dbReference>
<evidence type="ECO:0000256" key="6">
    <source>
        <dbReference type="SAM" id="Phobius"/>
    </source>
</evidence>
<accession>A0A2C9D2I6</accession>
<evidence type="ECO:0000313" key="7">
    <source>
        <dbReference type="EMBL" id="SON54368.1"/>
    </source>
</evidence>
<evidence type="ECO:0000256" key="4">
    <source>
        <dbReference type="ARBA" id="ARBA00022989"/>
    </source>
</evidence>
<feature type="transmembrane region" description="Helical" evidence="6">
    <location>
        <begin position="264"/>
        <end position="287"/>
    </location>
</feature>
<feature type="transmembrane region" description="Helical" evidence="6">
    <location>
        <begin position="213"/>
        <end position="230"/>
    </location>
</feature>
<comment type="similarity">
    <text evidence="2">Belongs to the autoinducer-2 exporter (AI-2E) (TC 2.A.86) family.</text>
</comment>
<gene>
    <name evidence="7" type="ORF">HDIA_0827</name>
</gene>
<sequence length="393" mass="43096">MSIQRASFYVLLAVVTVAFVWLLIPYYTAVLWAVILAILFFPVHQRLERLLGGRSTIAALLTLLLCICLVILPALAILASLIQEGTSLYQRISSNEIDLHAHLLRLQAILPAFLDNWLTSLKLDGFAELWARISSGLMEAGQSIAGGVLSFGQNTLQFFIGMGLMLYLLFFLFRDGASLGKTLRHSIPLSDDYTRQFVDKFAAVVRATVRGNVIIAIIQGVIGGLTFWALGIEAALLWGVVMTFLSMLPAVGAAIVWGPAAIWLFLVGAWIKGLVMVAIGALVIGLIDNLLRPPLVGQGARLPDYVVLISTVGGISLFGLSGFVIGPLIAALFISAWSLFTQQQHKPLTAEIEHQPGRRSETDMPWIVPRETYRGRRTVRKTRSQKHDVTPKL</sequence>
<keyword evidence="4 6" id="KW-1133">Transmembrane helix</keyword>
<dbReference type="AlphaFoldDB" id="A0A2C9D2I6"/>
<organism evidence="7 8">
    <name type="scientific">Hartmannibacter diazotrophicus</name>
    <dbReference type="NCBI Taxonomy" id="1482074"/>
    <lineage>
        <taxon>Bacteria</taxon>
        <taxon>Pseudomonadati</taxon>
        <taxon>Pseudomonadota</taxon>
        <taxon>Alphaproteobacteria</taxon>
        <taxon>Hyphomicrobiales</taxon>
        <taxon>Pleomorphomonadaceae</taxon>
        <taxon>Hartmannibacter</taxon>
    </lineage>
</organism>
<evidence type="ECO:0000256" key="3">
    <source>
        <dbReference type="ARBA" id="ARBA00022692"/>
    </source>
</evidence>
<feature type="transmembrane region" description="Helical" evidence="6">
    <location>
        <begin position="307"/>
        <end position="340"/>
    </location>
</feature>
<keyword evidence="3 6" id="KW-0812">Transmembrane</keyword>
<feature type="transmembrane region" description="Helical" evidence="6">
    <location>
        <begin position="236"/>
        <end position="257"/>
    </location>
</feature>
<reference evidence="8" key="1">
    <citation type="submission" date="2017-09" db="EMBL/GenBank/DDBJ databases">
        <title>Genome sequence of Nannocystis excedens DSM 71.</title>
        <authorList>
            <person name="Blom J."/>
        </authorList>
    </citation>
    <scope>NUCLEOTIDE SEQUENCE [LARGE SCALE GENOMIC DNA]</scope>
    <source>
        <strain evidence="8">type strain: E19</strain>
    </source>
</reference>
<dbReference type="OrthoDB" id="106838at2"/>
<feature type="transmembrane region" description="Helical" evidence="6">
    <location>
        <begin position="30"/>
        <end position="47"/>
    </location>
</feature>
<dbReference type="EMBL" id="LT960614">
    <property type="protein sequence ID" value="SON54368.1"/>
    <property type="molecule type" value="Genomic_DNA"/>
</dbReference>
<name>A0A2C9D2I6_9HYPH</name>
<evidence type="ECO:0000313" key="8">
    <source>
        <dbReference type="Proteomes" id="UP000223606"/>
    </source>
</evidence>
<evidence type="ECO:0000256" key="5">
    <source>
        <dbReference type="ARBA" id="ARBA00023136"/>
    </source>
</evidence>
<protein>
    <submittedName>
        <fullName evidence="7">Putative inner membrane protein</fullName>
    </submittedName>
</protein>
<keyword evidence="8" id="KW-1185">Reference proteome</keyword>
<dbReference type="Pfam" id="PF01594">
    <property type="entry name" value="AI-2E_transport"/>
    <property type="match status" value="1"/>
</dbReference>
<feature type="transmembrane region" description="Helical" evidence="6">
    <location>
        <begin position="59"/>
        <end position="82"/>
    </location>
</feature>
<dbReference type="KEGG" id="hdi:HDIA_0827"/>
<dbReference type="PANTHER" id="PTHR21716">
    <property type="entry name" value="TRANSMEMBRANE PROTEIN"/>
    <property type="match status" value="1"/>
</dbReference>
<feature type="transmembrane region" description="Helical" evidence="6">
    <location>
        <begin position="156"/>
        <end position="173"/>
    </location>
</feature>
<dbReference type="GO" id="GO:0016020">
    <property type="term" value="C:membrane"/>
    <property type="evidence" value="ECO:0007669"/>
    <property type="project" value="UniProtKB-SubCell"/>
</dbReference>
<evidence type="ECO:0000256" key="1">
    <source>
        <dbReference type="ARBA" id="ARBA00004141"/>
    </source>
</evidence>